<name>A0A7W6ER76_9BACT</name>
<organism evidence="1 2">
    <name type="scientific">Runella defluvii</name>
    <dbReference type="NCBI Taxonomy" id="370973"/>
    <lineage>
        <taxon>Bacteria</taxon>
        <taxon>Pseudomonadati</taxon>
        <taxon>Bacteroidota</taxon>
        <taxon>Cytophagia</taxon>
        <taxon>Cytophagales</taxon>
        <taxon>Spirosomataceae</taxon>
        <taxon>Runella</taxon>
    </lineage>
</organism>
<accession>A0A7W6ER76</accession>
<keyword evidence="2" id="KW-1185">Reference proteome</keyword>
<reference evidence="1 2" key="1">
    <citation type="submission" date="2020-08" db="EMBL/GenBank/DDBJ databases">
        <title>Genomic Encyclopedia of Type Strains, Phase IV (KMG-IV): sequencing the most valuable type-strain genomes for metagenomic binning, comparative biology and taxonomic classification.</title>
        <authorList>
            <person name="Goeker M."/>
        </authorList>
    </citation>
    <scope>NUCLEOTIDE SEQUENCE [LARGE SCALE GENOMIC DNA]</scope>
    <source>
        <strain evidence="1 2">DSM 17976</strain>
    </source>
</reference>
<sequence length="130" mass="15485">MPHETDKLTNSSPEELEQVLRLPNLLRDLLLQLIKDFQTAQLPLELDIDERYSFEELREYLAHKIDEHLKKGGTLKYLLNRVDLTEKQIHRAIPTAIHASLQLLAELIIKRELQKVVIRYWYRQSEEKED</sequence>
<dbReference type="EMBL" id="JACIBY010000006">
    <property type="protein sequence ID" value="MBB3839429.1"/>
    <property type="molecule type" value="Genomic_DNA"/>
</dbReference>
<evidence type="ECO:0000313" key="1">
    <source>
        <dbReference type="EMBL" id="MBB3839429.1"/>
    </source>
</evidence>
<evidence type="ECO:0000313" key="2">
    <source>
        <dbReference type="Proteomes" id="UP000541352"/>
    </source>
</evidence>
<protein>
    <submittedName>
        <fullName evidence="1">Uncharacterized protein</fullName>
    </submittedName>
</protein>
<dbReference type="Proteomes" id="UP000541352">
    <property type="component" value="Unassembled WGS sequence"/>
</dbReference>
<dbReference type="RefSeq" id="WP_183975675.1">
    <property type="nucleotide sequence ID" value="NZ_JACIBY010000006.1"/>
</dbReference>
<gene>
    <name evidence="1" type="ORF">FHS57_003435</name>
</gene>
<comment type="caution">
    <text evidence="1">The sequence shown here is derived from an EMBL/GenBank/DDBJ whole genome shotgun (WGS) entry which is preliminary data.</text>
</comment>
<dbReference type="AlphaFoldDB" id="A0A7W6ER76"/>
<proteinExistence type="predicted"/>